<dbReference type="STRING" id="1247936.BN2475_230012"/>
<keyword evidence="2" id="KW-0805">Transcription regulation</keyword>
<dbReference type="InterPro" id="IPR036390">
    <property type="entry name" value="WH_DNA-bd_sf"/>
</dbReference>
<accession>A0A1N7RXH0</accession>
<evidence type="ECO:0000313" key="7">
    <source>
        <dbReference type="EMBL" id="SIT39812.1"/>
    </source>
</evidence>
<sequence>MAESSILRHRSVPPAMRLDDLHILIALSKHVSLHGAANSLVTQSALSKALARLEAEAGGSLFERSSRGIVIIATGQTMLRHGRQITHAMHELQTEICNERSAEAGWIRLGSDLAPPWLSTQFGVIPDHASAGRVSLASSDGRLHDQCSFKQPAVAYQLGGWGRGSGDRREAGERLSRVEPREHRPG</sequence>
<keyword evidence="3" id="KW-0238">DNA-binding</keyword>
<evidence type="ECO:0000313" key="8">
    <source>
        <dbReference type="Proteomes" id="UP000187012"/>
    </source>
</evidence>
<dbReference type="GO" id="GO:0032993">
    <property type="term" value="C:protein-DNA complex"/>
    <property type="evidence" value="ECO:0007669"/>
    <property type="project" value="TreeGrafter"/>
</dbReference>
<feature type="region of interest" description="Disordered" evidence="5">
    <location>
        <begin position="160"/>
        <end position="186"/>
    </location>
</feature>
<evidence type="ECO:0000256" key="5">
    <source>
        <dbReference type="SAM" id="MobiDB-lite"/>
    </source>
</evidence>
<dbReference type="PANTHER" id="PTHR30346">
    <property type="entry name" value="TRANSCRIPTIONAL DUAL REGULATOR HCAR-RELATED"/>
    <property type="match status" value="1"/>
</dbReference>
<evidence type="ECO:0000256" key="4">
    <source>
        <dbReference type="ARBA" id="ARBA00023163"/>
    </source>
</evidence>
<dbReference type="PANTHER" id="PTHR30346:SF28">
    <property type="entry name" value="HTH-TYPE TRANSCRIPTIONAL REGULATOR CYNR"/>
    <property type="match status" value="1"/>
</dbReference>
<feature type="domain" description="HTH lysR-type" evidence="6">
    <location>
        <begin position="16"/>
        <end position="72"/>
    </location>
</feature>
<dbReference type="EMBL" id="CYGX02000023">
    <property type="protein sequence ID" value="SIT39812.1"/>
    <property type="molecule type" value="Genomic_DNA"/>
</dbReference>
<gene>
    <name evidence="7" type="ORF">BN2475_230012</name>
</gene>
<dbReference type="InterPro" id="IPR000847">
    <property type="entry name" value="LysR_HTH_N"/>
</dbReference>
<dbReference type="GO" id="GO:0003677">
    <property type="term" value="F:DNA binding"/>
    <property type="evidence" value="ECO:0007669"/>
    <property type="project" value="UniProtKB-KW"/>
</dbReference>
<name>A0A1N7RXH0_9BURK</name>
<organism evidence="7 8">
    <name type="scientific">Paraburkholderia ribeironis</name>
    <dbReference type="NCBI Taxonomy" id="1247936"/>
    <lineage>
        <taxon>Bacteria</taxon>
        <taxon>Pseudomonadati</taxon>
        <taxon>Pseudomonadota</taxon>
        <taxon>Betaproteobacteria</taxon>
        <taxon>Burkholderiales</taxon>
        <taxon>Burkholderiaceae</taxon>
        <taxon>Paraburkholderia</taxon>
    </lineage>
</organism>
<reference evidence="7 8" key="1">
    <citation type="submission" date="2016-12" db="EMBL/GenBank/DDBJ databases">
        <authorList>
            <person name="Song W.-J."/>
            <person name="Kurnit D.M."/>
        </authorList>
    </citation>
    <scope>NUCLEOTIDE SEQUENCE [LARGE SCALE GENOMIC DNA]</scope>
    <source>
        <strain evidence="7 8">STM7296</strain>
    </source>
</reference>
<dbReference type="PROSITE" id="PS50931">
    <property type="entry name" value="HTH_LYSR"/>
    <property type="match status" value="1"/>
</dbReference>
<dbReference type="AlphaFoldDB" id="A0A1N7RXH0"/>
<keyword evidence="4" id="KW-0804">Transcription</keyword>
<dbReference type="Proteomes" id="UP000187012">
    <property type="component" value="Unassembled WGS sequence"/>
</dbReference>
<evidence type="ECO:0000259" key="6">
    <source>
        <dbReference type="PROSITE" id="PS50931"/>
    </source>
</evidence>
<feature type="compositionally biased region" description="Basic and acidic residues" evidence="5">
    <location>
        <begin position="165"/>
        <end position="186"/>
    </location>
</feature>
<dbReference type="SUPFAM" id="SSF46785">
    <property type="entry name" value="Winged helix' DNA-binding domain"/>
    <property type="match status" value="1"/>
</dbReference>
<keyword evidence="8" id="KW-1185">Reference proteome</keyword>
<protein>
    <recommendedName>
        <fullName evidence="6">HTH lysR-type domain-containing protein</fullName>
    </recommendedName>
</protein>
<dbReference type="OrthoDB" id="8627799at2"/>
<dbReference type="GO" id="GO:0003700">
    <property type="term" value="F:DNA-binding transcription factor activity"/>
    <property type="evidence" value="ECO:0007669"/>
    <property type="project" value="InterPro"/>
</dbReference>
<proteinExistence type="inferred from homology"/>
<dbReference type="Gene3D" id="1.10.10.10">
    <property type="entry name" value="Winged helix-like DNA-binding domain superfamily/Winged helix DNA-binding domain"/>
    <property type="match status" value="1"/>
</dbReference>
<dbReference type="Pfam" id="PF00126">
    <property type="entry name" value="HTH_1"/>
    <property type="match status" value="1"/>
</dbReference>
<evidence type="ECO:0000256" key="3">
    <source>
        <dbReference type="ARBA" id="ARBA00023125"/>
    </source>
</evidence>
<evidence type="ECO:0000256" key="2">
    <source>
        <dbReference type="ARBA" id="ARBA00023015"/>
    </source>
</evidence>
<evidence type="ECO:0000256" key="1">
    <source>
        <dbReference type="ARBA" id="ARBA00009437"/>
    </source>
</evidence>
<dbReference type="InterPro" id="IPR036388">
    <property type="entry name" value="WH-like_DNA-bd_sf"/>
</dbReference>
<comment type="similarity">
    <text evidence="1">Belongs to the LysR transcriptional regulatory family.</text>
</comment>